<reference evidence="8 10" key="1">
    <citation type="submission" date="2019-03" db="EMBL/GenBank/DDBJ databases">
        <title>Genomic Encyclopedia of Type Strains, Phase IV (KMG-IV): sequencing the most valuable type-strain genomes for metagenomic binning, comparative biology and taxonomic classification.</title>
        <authorList>
            <person name="Goeker M."/>
        </authorList>
    </citation>
    <scope>NUCLEOTIDE SEQUENCE [LARGE SCALE GENOMIC DNA]</scope>
    <source>
        <strain evidence="8 10">DSM 17474</strain>
    </source>
</reference>
<reference evidence="9" key="2">
    <citation type="submission" date="2021-12" db="EMBL/GenBank/DDBJ databases">
        <authorList>
            <person name="Veyrier F.J."/>
        </authorList>
    </citation>
    <scope>NUCLEOTIDE SEQUENCE</scope>
    <source>
        <strain evidence="9">1258/02</strain>
    </source>
</reference>
<evidence type="ECO:0000256" key="4">
    <source>
        <dbReference type="ARBA" id="ARBA00023136"/>
    </source>
</evidence>
<dbReference type="EMBL" id="CP091507">
    <property type="protein sequence ID" value="UOO78381.1"/>
    <property type="molecule type" value="Genomic_DNA"/>
</dbReference>
<protein>
    <submittedName>
        <fullName evidence="8 9">Entericidin A</fullName>
    </submittedName>
</protein>
<dbReference type="Proteomes" id="UP000829756">
    <property type="component" value="Chromosome"/>
</dbReference>
<keyword evidence="10" id="KW-1185">Reference proteome</keyword>
<name>A0AAE9GSK0_9NEIS</name>
<evidence type="ECO:0000313" key="8">
    <source>
        <dbReference type="EMBL" id="TCP10502.1"/>
    </source>
</evidence>
<keyword evidence="3 7" id="KW-0732">Signal</keyword>
<feature type="chain" id="PRO_5042071441" evidence="7">
    <location>
        <begin position="24"/>
        <end position="46"/>
    </location>
</feature>
<dbReference type="Pfam" id="PF08085">
    <property type="entry name" value="Entericidin"/>
    <property type="match status" value="1"/>
</dbReference>
<sequence>MLKKTVWLAMAAAVLLSACNTVSGFGEDVQKAGNKLEQSADRHGAN</sequence>
<dbReference type="KEGG" id="usu:LVJ78_06540"/>
<evidence type="ECO:0000256" key="1">
    <source>
        <dbReference type="ARBA" id="ARBA00010296"/>
    </source>
</evidence>
<dbReference type="RefSeq" id="WP_207894258.1">
    <property type="nucleotide sequence ID" value="NZ_CALJUB010000220.1"/>
</dbReference>
<organism evidence="9 11">
    <name type="scientific">Uruburuella suis</name>
    <dbReference type="NCBI Taxonomy" id="252130"/>
    <lineage>
        <taxon>Bacteria</taxon>
        <taxon>Pseudomonadati</taxon>
        <taxon>Pseudomonadota</taxon>
        <taxon>Betaproteobacteria</taxon>
        <taxon>Neisseriales</taxon>
        <taxon>Neisseriaceae</taxon>
        <taxon>Uruburuella</taxon>
    </lineage>
</organism>
<dbReference type="InterPro" id="IPR012556">
    <property type="entry name" value="Entericidin"/>
</dbReference>
<keyword evidence="5" id="KW-0564">Palmitate</keyword>
<keyword evidence="4" id="KW-0472">Membrane</keyword>
<feature type="signal peptide" evidence="7">
    <location>
        <begin position="1"/>
        <end position="23"/>
    </location>
</feature>
<dbReference type="PROSITE" id="PS51257">
    <property type="entry name" value="PROKAR_LIPOPROTEIN"/>
    <property type="match status" value="1"/>
</dbReference>
<evidence type="ECO:0000313" key="10">
    <source>
        <dbReference type="Proteomes" id="UP000294721"/>
    </source>
</evidence>
<dbReference type="GO" id="GO:0009636">
    <property type="term" value="P:response to toxic substance"/>
    <property type="evidence" value="ECO:0007669"/>
    <property type="project" value="InterPro"/>
</dbReference>
<evidence type="ECO:0000256" key="5">
    <source>
        <dbReference type="ARBA" id="ARBA00023139"/>
    </source>
</evidence>
<proteinExistence type="inferred from homology"/>
<evidence type="ECO:0000256" key="7">
    <source>
        <dbReference type="SAM" id="SignalP"/>
    </source>
</evidence>
<evidence type="ECO:0000313" key="11">
    <source>
        <dbReference type="Proteomes" id="UP000829756"/>
    </source>
</evidence>
<gene>
    <name evidence="8" type="ORF">EV680_101167</name>
    <name evidence="9" type="ORF">LVJ78_06540</name>
</gene>
<comment type="similarity">
    <text evidence="1">Belongs to the EcnA/EcnB lipoprotein family.</text>
</comment>
<evidence type="ECO:0000313" key="9">
    <source>
        <dbReference type="EMBL" id="UOO78381.1"/>
    </source>
</evidence>
<dbReference type="GO" id="GO:0016020">
    <property type="term" value="C:membrane"/>
    <property type="evidence" value="ECO:0007669"/>
    <property type="project" value="InterPro"/>
</dbReference>
<accession>A0AAE9GSK0</accession>
<evidence type="ECO:0000256" key="2">
    <source>
        <dbReference type="ARBA" id="ARBA00022475"/>
    </source>
</evidence>
<evidence type="ECO:0000256" key="3">
    <source>
        <dbReference type="ARBA" id="ARBA00022729"/>
    </source>
</evidence>
<keyword evidence="6 9" id="KW-0449">Lipoprotein</keyword>
<dbReference type="Proteomes" id="UP000294721">
    <property type="component" value="Unassembled WGS sequence"/>
</dbReference>
<reference evidence="9" key="3">
    <citation type="journal article" date="2022" name="Res Sq">
        <title>Evolution of multicellular longitudinally dividing oral cavity symbionts (Neisseriaceae).</title>
        <authorList>
            <person name="Nyongesa S."/>
            <person name="Weber P."/>
            <person name="Bernet E."/>
            <person name="Pullido F."/>
            <person name="Nieckarz M."/>
            <person name="Delaby M."/>
            <person name="Nieves C."/>
            <person name="Viehboeck T."/>
            <person name="Krause N."/>
            <person name="Rivera-Millot A."/>
            <person name="Nakamura A."/>
            <person name="Vischer N."/>
            <person name="VanNieuwenhze M."/>
            <person name="Brun Y."/>
            <person name="Cava F."/>
            <person name="Bulgheresi S."/>
            <person name="Veyrier F."/>
        </authorList>
    </citation>
    <scope>NUCLEOTIDE SEQUENCE</scope>
    <source>
        <strain evidence="9">1258/02</strain>
    </source>
</reference>
<dbReference type="AlphaFoldDB" id="A0AAE9GSK0"/>
<keyword evidence="2" id="KW-1003">Cell membrane</keyword>
<evidence type="ECO:0000256" key="6">
    <source>
        <dbReference type="ARBA" id="ARBA00023288"/>
    </source>
</evidence>
<dbReference type="EMBL" id="SLXE01000001">
    <property type="protein sequence ID" value="TCP10502.1"/>
    <property type="molecule type" value="Genomic_DNA"/>
</dbReference>